<dbReference type="PROSITE" id="PS00455">
    <property type="entry name" value="AMP_BINDING"/>
    <property type="match status" value="1"/>
</dbReference>
<evidence type="ECO:0000259" key="1">
    <source>
        <dbReference type="Pfam" id="PF00501"/>
    </source>
</evidence>
<dbReference type="PANTHER" id="PTHR43767:SF1">
    <property type="entry name" value="NONRIBOSOMAL PEPTIDE SYNTHASE PES1 (EUROFUNG)-RELATED"/>
    <property type="match status" value="1"/>
</dbReference>
<feature type="domain" description="AMP-binding enzyme C-terminal" evidence="2">
    <location>
        <begin position="474"/>
        <end position="556"/>
    </location>
</feature>
<evidence type="ECO:0000313" key="4">
    <source>
        <dbReference type="Proteomes" id="UP000265882"/>
    </source>
</evidence>
<accession>A0A3A4NUY1</accession>
<dbReference type="InterPro" id="IPR020845">
    <property type="entry name" value="AMP-binding_CS"/>
</dbReference>
<dbReference type="InterPro" id="IPR042099">
    <property type="entry name" value="ANL_N_sf"/>
</dbReference>
<dbReference type="Proteomes" id="UP000265882">
    <property type="component" value="Unassembled WGS sequence"/>
</dbReference>
<dbReference type="SUPFAM" id="SSF56801">
    <property type="entry name" value="Acetyl-CoA synthetase-like"/>
    <property type="match status" value="1"/>
</dbReference>
<dbReference type="AlphaFoldDB" id="A0A3A4NUY1"/>
<dbReference type="EMBL" id="QZKU01000038">
    <property type="protein sequence ID" value="RJP24263.1"/>
    <property type="molecule type" value="Genomic_DNA"/>
</dbReference>
<reference evidence="3 4" key="1">
    <citation type="journal article" date="2017" name="ISME J.">
        <title>Energy and carbon metabolisms in a deep terrestrial subsurface fluid microbial community.</title>
        <authorList>
            <person name="Momper L."/>
            <person name="Jungbluth S.P."/>
            <person name="Lee M.D."/>
            <person name="Amend J.P."/>
        </authorList>
    </citation>
    <scope>NUCLEOTIDE SEQUENCE [LARGE SCALE GENOMIC DNA]</scope>
    <source>
        <strain evidence="3">SURF_5</strain>
    </source>
</reference>
<dbReference type="Gene3D" id="3.40.50.12780">
    <property type="entry name" value="N-terminal domain of ligase-like"/>
    <property type="match status" value="1"/>
</dbReference>
<feature type="domain" description="AMP-dependent synthetase/ligase" evidence="1">
    <location>
        <begin position="31"/>
        <end position="420"/>
    </location>
</feature>
<dbReference type="Gene3D" id="3.30.300.30">
    <property type="match status" value="1"/>
</dbReference>
<dbReference type="InterPro" id="IPR050237">
    <property type="entry name" value="ATP-dep_AMP-bd_enzyme"/>
</dbReference>
<comment type="caution">
    <text evidence="3">The sequence shown here is derived from an EMBL/GenBank/DDBJ whole genome shotgun (WGS) entry which is preliminary data.</text>
</comment>
<sequence length="566" mass="62477">MHDEKPWLKHYDAGVAPDVPAADTTYAHMLEESFSDFADRAALHFMGVTQKFRELDLLSRRFAAFLGEIGCGPGDVVGINLPNTPQYLIAHAGALRAGCAATGVSPLLTPKEMAYQLNDCGARVLVTLDAIFEQRVTKIHEKVAKLSHIVPTGIADFLPWPKRTLGRLLKKIPTGKISPLPGKTVIHFRRLLESYPPKAPKIDIKPENICLIQYTGGTTGMPKGAELTHGNMVSNLLQSKQWLDTKRGGEIYISGFPFFHLAGLMYGMSGMGLGNTQILIPDPRNTKHICDEFARYLPTAMANVPSLYQMLLAEPMFKTLNFTQVKACLSGAAPFPVDSFSALEALVGEGKVIEVYGMTEASPLLTMNPFRGLKKIGTVGIPIQSTHMKLMDLETGEREVAVGEEGEIIARGPQIMKGYWKKPEETAHAMRSIRGETWLYTGDVAKMDADGYFTIVDRAKDMLNVGGFKVFSKEVEETLYEHPAIQFCAVIGLPNPERPGSEVVKAVVQLSANFKDKDRDAIERELMQYCHENMAPYKRPKSIEFVESLPLTAVGKVDKKALRPNK</sequence>
<organism evidence="3 4">
    <name type="scientific">Abyssobacteria bacterium (strain SURF_5)</name>
    <dbReference type="NCBI Taxonomy" id="2093360"/>
    <lineage>
        <taxon>Bacteria</taxon>
        <taxon>Pseudomonadati</taxon>
        <taxon>Candidatus Hydrogenedentota</taxon>
        <taxon>Candidatus Abyssobacteria</taxon>
    </lineage>
</organism>
<proteinExistence type="predicted"/>
<gene>
    <name evidence="3" type="ORF">C4520_04475</name>
</gene>
<dbReference type="PANTHER" id="PTHR43767">
    <property type="entry name" value="LONG-CHAIN-FATTY-ACID--COA LIGASE"/>
    <property type="match status" value="1"/>
</dbReference>
<protein>
    <submittedName>
        <fullName evidence="3">AMP-dependent synthetase</fullName>
    </submittedName>
</protein>
<dbReference type="InterPro" id="IPR045851">
    <property type="entry name" value="AMP-bd_C_sf"/>
</dbReference>
<evidence type="ECO:0000259" key="2">
    <source>
        <dbReference type="Pfam" id="PF13193"/>
    </source>
</evidence>
<dbReference type="InterPro" id="IPR025110">
    <property type="entry name" value="AMP-bd_C"/>
</dbReference>
<dbReference type="Pfam" id="PF13193">
    <property type="entry name" value="AMP-binding_C"/>
    <property type="match status" value="1"/>
</dbReference>
<dbReference type="GO" id="GO:0016878">
    <property type="term" value="F:acid-thiol ligase activity"/>
    <property type="evidence" value="ECO:0007669"/>
    <property type="project" value="UniProtKB-ARBA"/>
</dbReference>
<name>A0A3A4NUY1_ABYX5</name>
<dbReference type="Pfam" id="PF00501">
    <property type="entry name" value="AMP-binding"/>
    <property type="match status" value="1"/>
</dbReference>
<dbReference type="InterPro" id="IPR000873">
    <property type="entry name" value="AMP-dep_synth/lig_dom"/>
</dbReference>
<evidence type="ECO:0000313" key="3">
    <source>
        <dbReference type="EMBL" id="RJP24263.1"/>
    </source>
</evidence>